<dbReference type="RefSeq" id="WP_095549308.1">
    <property type="nucleotide sequence ID" value="NZ_NSJF01000002.1"/>
</dbReference>
<keyword evidence="1" id="KW-0472">Membrane</keyword>
<dbReference type="EMBL" id="NSJF01000002">
    <property type="protein sequence ID" value="PAT35183.1"/>
    <property type="molecule type" value="Genomic_DNA"/>
</dbReference>
<gene>
    <name evidence="2" type="ORF">CK620_04570</name>
</gene>
<reference evidence="2 3" key="1">
    <citation type="submission" date="2017-08" db="EMBL/GenBank/DDBJ databases">
        <title>WGS of Clinical strains of the CDC Group NO-1 linked to zoonotic infections in humans.</title>
        <authorList>
            <person name="Bernier A.-M."/>
            <person name="Bernard K."/>
        </authorList>
    </citation>
    <scope>NUCLEOTIDE SEQUENCE [LARGE SCALE GENOMIC DNA]</scope>
    <source>
        <strain evidence="2 3">NML03-0146</strain>
    </source>
</reference>
<dbReference type="AlphaFoldDB" id="A0A2A2ABM5"/>
<comment type="caution">
    <text evidence="2">The sequence shown here is derived from an EMBL/GenBank/DDBJ whole genome shotgun (WGS) entry which is preliminary data.</text>
</comment>
<sequence length="291" mass="31340">MNAPAAPSPFFSLSRFVRLARVQWAERWRGWAGFALAGALLYALLLALAVGNNHSHNALQTSGQAELYAAGLLLSGPVFAGLYFQGLRQPGAALLLLMRPASVFEKWLLAALTLLLAYPLAYTLVIGALNGLGAELEYQLAVAHFQSLSEAQRGSLAMPRPQQWALFHPLRMAPHPDRAGLYDAVADRLGIALMFAGLCGFAVLGSLWFRRAPAIKTVLLGLALFMATGLLDAVGDGVQLSRLELAQLLPGSLQAQQASALQQLVVALFWLGTPALLWLAAWRALHERELA</sequence>
<proteinExistence type="predicted"/>
<keyword evidence="1" id="KW-0812">Transmembrane</keyword>
<feature type="transmembrane region" description="Helical" evidence="1">
    <location>
        <begin position="28"/>
        <end position="47"/>
    </location>
</feature>
<protein>
    <submittedName>
        <fullName evidence="2">Uncharacterized protein</fullName>
    </submittedName>
</protein>
<feature type="transmembrane region" description="Helical" evidence="1">
    <location>
        <begin position="260"/>
        <end position="281"/>
    </location>
</feature>
<evidence type="ECO:0000313" key="3">
    <source>
        <dbReference type="Proteomes" id="UP000217999"/>
    </source>
</evidence>
<keyword evidence="1" id="KW-1133">Transmembrane helix</keyword>
<evidence type="ECO:0000313" key="2">
    <source>
        <dbReference type="EMBL" id="PAT35183.1"/>
    </source>
</evidence>
<feature type="transmembrane region" description="Helical" evidence="1">
    <location>
        <begin position="67"/>
        <end position="86"/>
    </location>
</feature>
<evidence type="ECO:0000256" key="1">
    <source>
        <dbReference type="SAM" id="Phobius"/>
    </source>
</evidence>
<name>A0A2A2ABM5_9BURK</name>
<accession>A0A2A2ABM5</accession>
<feature type="transmembrane region" description="Helical" evidence="1">
    <location>
        <begin position="107"/>
        <end position="129"/>
    </location>
</feature>
<dbReference type="Proteomes" id="UP000217999">
    <property type="component" value="Unassembled WGS sequence"/>
</dbReference>
<feature type="transmembrane region" description="Helical" evidence="1">
    <location>
        <begin position="218"/>
        <end position="240"/>
    </location>
</feature>
<feature type="transmembrane region" description="Helical" evidence="1">
    <location>
        <begin position="189"/>
        <end position="209"/>
    </location>
</feature>
<organism evidence="2 3">
    <name type="scientific">Vandammella animalimorsus</name>
    <dbReference type="NCBI Taxonomy" id="2029117"/>
    <lineage>
        <taxon>Bacteria</taxon>
        <taxon>Pseudomonadati</taxon>
        <taxon>Pseudomonadota</taxon>
        <taxon>Betaproteobacteria</taxon>
        <taxon>Burkholderiales</taxon>
        <taxon>Comamonadaceae</taxon>
        <taxon>Vandammella</taxon>
    </lineage>
</organism>